<organism evidence="1 2">
    <name type="scientific">Taklimakanibacter albus</name>
    <dbReference type="NCBI Taxonomy" id="2800327"/>
    <lineage>
        <taxon>Bacteria</taxon>
        <taxon>Pseudomonadati</taxon>
        <taxon>Pseudomonadota</taxon>
        <taxon>Alphaproteobacteria</taxon>
        <taxon>Hyphomicrobiales</taxon>
        <taxon>Aestuariivirgaceae</taxon>
        <taxon>Taklimakanibacter</taxon>
    </lineage>
</organism>
<dbReference type="EMBL" id="JAENHL010000006">
    <property type="protein sequence ID" value="MBK1866092.1"/>
    <property type="molecule type" value="Genomic_DNA"/>
</dbReference>
<comment type="caution">
    <text evidence="1">The sequence shown here is derived from an EMBL/GenBank/DDBJ whole genome shotgun (WGS) entry which is preliminary data.</text>
</comment>
<sequence>MDHSAIAKRHWLPLQAEIVSKFNELWAIPELGNMEFKAQATLCAWLENYGFEVDRGVGGLPTAFTARRGKGGPKVALLAEYDALPGTDNDAVTERKRRGHPAGHACGHNLIGPANCGAAIAAALAAEEAGLAGEIVVFGTPAEEIVWGKVAMLGLGVFDGIDAILTSHGDYQNGAISRPCQSVLNGEVVFLGESGHGGGTRRRNALDAAELAVQSLERLRAHHFPDTSVEHVLRVAGHIPNVTPDEARLWLTARHESFERAREVFDFAIGVAARAAEMTGVAFRHQFIAGTRGYLANDTLAETLHAALVTVGPPRWTEEGRDFMRALAKTCRPDGGFRLDEEVGLYREGLDPYGQDDGEVSWRIPLGRVNWAFPDQVPLHNWALTALAGHEASHPGPLMASEALAAATLRLLADPAIIQAAKAELGERTKGVALGSPMFGALETMRHRPDAFWTASWVE</sequence>
<gene>
    <name evidence="1" type="ORF">JHL16_06975</name>
</gene>
<proteinExistence type="predicted"/>
<evidence type="ECO:0000313" key="1">
    <source>
        <dbReference type="EMBL" id="MBK1866092.1"/>
    </source>
</evidence>
<accession>A0ACC5R0G4</accession>
<name>A0ACC5R0G4_9HYPH</name>
<dbReference type="Proteomes" id="UP000616151">
    <property type="component" value="Unassembled WGS sequence"/>
</dbReference>
<evidence type="ECO:0000313" key="2">
    <source>
        <dbReference type="Proteomes" id="UP000616151"/>
    </source>
</evidence>
<keyword evidence="2" id="KW-1185">Reference proteome</keyword>
<reference evidence="1" key="1">
    <citation type="submission" date="2021-01" db="EMBL/GenBank/DDBJ databases">
        <authorList>
            <person name="Sun Q."/>
        </authorList>
    </citation>
    <scope>NUCLEOTIDE SEQUENCE</scope>
    <source>
        <strain evidence="1">YIM B02566</strain>
    </source>
</reference>
<protein>
    <submittedName>
        <fullName evidence="1">Amidohydrolase</fullName>
    </submittedName>
</protein>